<dbReference type="InParanoid" id="A0A1Q3BX30"/>
<keyword evidence="2" id="KW-1185">Reference proteome</keyword>
<dbReference type="AlphaFoldDB" id="A0A1Q3BX30"/>
<reference evidence="2" key="1">
    <citation type="submission" date="2016-04" db="EMBL/GenBank/DDBJ databases">
        <title>Cephalotus genome sequencing.</title>
        <authorList>
            <person name="Fukushima K."/>
            <person name="Hasebe M."/>
            <person name="Fang X."/>
        </authorList>
    </citation>
    <scope>NUCLEOTIDE SEQUENCE [LARGE SCALE GENOMIC DNA]</scope>
    <source>
        <strain evidence="2">cv. St1</strain>
    </source>
</reference>
<accession>A0A1Q3BX30</accession>
<dbReference type="OrthoDB" id="1432732at2759"/>
<gene>
    <name evidence="1" type="ORF">CFOL_v3_15930</name>
</gene>
<sequence>RYKVEWNGEQGYEIRSLLNRKGYTVHLANNHYSCRAWNLTLHAICAIQHKGGQVKAYIKSRYNKESYLKTYEGAYHFWPTTDHEPLLPTPVKVMHWRPKTLRRKHPFEEPRVGKLSRVGRVFTCSLCGETGHNKKANGNWGQR</sequence>
<protein>
    <submittedName>
        <fullName evidence="1">Uncharacterized protein</fullName>
    </submittedName>
</protein>
<evidence type="ECO:0000313" key="1">
    <source>
        <dbReference type="EMBL" id="GAV72442.1"/>
    </source>
</evidence>
<dbReference type="EMBL" id="BDDD01001006">
    <property type="protein sequence ID" value="GAV72442.1"/>
    <property type="molecule type" value="Genomic_DNA"/>
</dbReference>
<proteinExistence type="predicted"/>
<comment type="caution">
    <text evidence="1">The sequence shown here is derived from an EMBL/GenBank/DDBJ whole genome shotgun (WGS) entry which is preliminary data.</text>
</comment>
<organism evidence="1 2">
    <name type="scientific">Cephalotus follicularis</name>
    <name type="common">Albany pitcher plant</name>
    <dbReference type="NCBI Taxonomy" id="3775"/>
    <lineage>
        <taxon>Eukaryota</taxon>
        <taxon>Viridiplantae</taxon>
        <taxon>Streptophyta</taxon>
        <taxon>Embryophyta</taxon>
        <taxon>Tracheophyta</taxon>
        <taxon>Spermatophyta</taxon>
        <taxon>Magnoliopsida</taxon>
        <taxon>eudicotyledons</taxon>
        <taxon>Gunneridae</taxon>
        <taxon>Pentapetalae</taxon>
        <taxon>rosids</taxon>
        <taxon>fabids</taxon>
        <taxon>Oxalidales</taxon>
        <taxon>Cephalotaceae</taxon>
        <taxon>Cephalotus</taxon>
    </lineage>
</organism>
<dbReference type="Proteomes" id="UP000187406">
    <property type="component" value="Unassembled WGS sequence"/>
</dbReference>
<feature type="non-terminal residue" evidence="1">
    <location>
        <position position="1"/>
    </location>
</feature>
<evidence type="ECO:0000313" key="2">
    <source>
        <dbReference type="Proteomes" id="UP000187406"/>
    </source>
</evidence>
<name>A0A1Q3BX30_CEPFO</name>